<dbReference type="RefSeq" id="XP_012811180.2">
    <property type="nucleotide sequence ID" value="XM_012955726.3"/>
</dbReference>
<evidence type="ECO:0000313" key="8">
    <source>
        <dbReference type="RefSeq" id="XP_012811180.2"/>
    </source>
</evidence>
<feature type="compositionally biased region" description="Low complexity" evidence="4">
    <location>
        <begin position="1830"/>
        <end position="1841"/>
    </location>
</feature>
<feature type="compositionally biased region" description="Basic and acidic residues" evidence="4">
    <location>
        <begin position="464"/>
        <end position="479"/>
    </location>
</feature>
<dbReference type="OMA" id="VINCEEQ"/>
<feature type="compositionally biased region" description="Basic and acidic residues" evidence="4">
    <location>
        <begin position="544"/>
        <end position="572"/>
    </location>
</feature>
<dbReference type="Pfam" id="PF05205">
    <property type="entry name" value="COMPASS-Shg1"/>
    <property type="match status" value="1"/>
</dbReference>
<comment type="similarity">
    <text evidence="2">Belongs to the BOD1 family.</text>
</comment>
<feature type="compositionally biased region" description="Basic and acidic residues" evidence="4">
    <location>
        <begin position="2958"/>
        <end position="3007"/>
    </location>
</feature>
<feature type="compositionally biased region" description="Basic and acidic residues" evidence="4">
    <location>
        <begin position="719"/>
        <end position="777"/>
    </location>
</feature>
<feature type="compositionally biased region" description="Basic and acidic residues" evidence="4">
    <location>
        <begin position="837"/>
        <end position="875"/>
    </location>
</feature>
<name>A0A6I8QVQ0_XENTR</name>
<feature type="compositionally biased region" description="Basic and acidic residues" evidence="4">
    <location>
        <begin position="1025"/>
        <end position="1034"/>
    </location>
</feature>
<feature type="compositionally biased region" description="Basic and acidic residues" evidence="4">
    <location>
        <begin position="2912"/>
        <end position="2938"/>
    </location>
</feature>
<feature type="compositionally biased region" description="Basic and acidic residues" evidence="4">
    <location>
        <begin position="204"/>
        <end position="221"/>
    </location>
</feature>
<dbReference type="AGR" id="Xenbase:XB-GENE-5767013"/>
<reference evidence="6" key="1">
    <citation type="journal article" date="2010" name="Science">
        <title>The genome of the Western clawed frog Xenopus tropicalis.</title>
        <authorList>
            <person name="Hellsten U."/>
            <person name="Harland R.M."/>
            <person name="Gilchrist M.J."/>
            <person name="Hendrix D."/>
            <person name="Jurka J."/>
            <person name="Kapitonov V."/>
            <person name="Ovcharenko I."/>
            <person name="Putnam N.H."/>
            <person name="Shu S."/>
            <person name="Taher L."/>
            <person name="Blitz I.L."/>
            <person name="Blumberg B."/>
            <person name="Dichmann D.S."/>
            <person name="Dubchak I."/>
            <person name="Amaya E."/>
            <person name="Detter J.C."/>
            <person name="Fletcher R."/>
            <person name="Gerhard D.S."/>
            <person name="Goodstein D."/>
            <person name="Graves T."/>
            <person name="Grigoriev I.V."/>
            <person name="Grimwood J."/>
            <person name="Kawashima T."/>
            <person name="Lindquist E."/>
            <person name="Lucas S.M."/>
            <person name="Mead P.E."/>
            <person name="Mitros T."/>
            <person name="Ogino H."/>
            <person name="Ohta Y."/>
            <person name="Poliakov A.V."/>
            <person name="Pollet N."/>
            <person name="Robert J."/>
            <person name="Salamov A."/>
            <person name="Sater A.K."/>
            <person name="Schmutz J."/>
            <person name="Terry A."/>
            <person name="Vize P.D."/>
            <person name="Warren W.C."/>
            <person name="Wells D."/>
            <person name="Wills A."/>
            <person name="Wilson R.K."/>
            <person name="Zimmerman L.B."/>
            <person name="Zorn A.M."/>
            <person name="Grainger R."/>
            <person name="Grammer T."/>
            <person name="Khokha M.K."/>
            <person name="Richardson P.M."/>
            <person name="Rokhsar D.S."/>
        </authorList>
    </citation>
    <scope>NUCLEOTIDE SEQUENCE [LARGE SCALE GENOMIC DNA]</scope>
    <source>
        <strain evidence="6">Nigerian</strain>
    </source>
</reference>
<dbReference type="Proteomes" id="UP000008143">
    <property type="component" value="Chromosome 1"/>
</dbReference>
<feature type="region of interest" description="Disordered" evidence="4">
    <location>
        <begin position="1403"/>
        <end position="1426"/>
    </location>
</feature>
<feature type="region of interest" description="Disordered" evidence="4">
    <location>
        <begin position="2388"/>
        <end position="2518"/>
    </location>
</feature>
<feature type="compositionally biased region" description="Basic and acidic residues" evidence="4">
    <location>
        <begin position="636"/>
        <end position="690"/>
    </location>
</feature>
<dbReference type="OrthoDB" id="7605699at2759"/>
<dbReference type="GO" id="GO:0005694">
    <property type="term" value="C:chromosome"/>
    <property type="evidence" value="ECO:0007669"/>
    <property type="project" value="UniProtKB-SubCell"/>
</dbReference>
<feature type="region of interest" description="Disordered" evidence="4">
    <location>
        <begin position="1830"/>
        <end position="1863"/>
    </location>
</feature>
<feature type="region of interest" description="Disordered" evidence="4">
    <location>
        <begin position="2335"/>
        <end position="2367"/>
    </location>
</feature>
<feature type="compositionally biased region" description="Low complexity" evidence="4">
    <location>
        <begin position="2048"/>
        <end position="2063"/>
    </location>
</feature>
<dbReference type="Xenbase" id="XB-GENE-5767013">
    <property type="gene designation" value="bod1l1"/>
</dbReference>
<feature type="compositionally biased region" description="Polar residues" evidence="4">
    <location>
        <begin position="1447"/>
        <end position="1469"/>
    </location>
</feature>
<feature type="region of interest" description="Disordered" evidence="4">
    <location>
        <begin position="185"/>
        <end position="416"/>
    </location>
</feature>
<feature type="compositionally biased region" description="Basic and acidic residues" evidence="4">
    <location>
        <begin position="2003"/>
        <end position="2016"/>
    </location>
</feature>
<dbReference type="InterPro" id="IPR043244">
    <property type="entry name" value="BOD1L1"/>
</dbReference>
<feature type="compositionally biased region" description="Low complexity" evidence="4">
    <location>
        <begin position="1882"/>
        <end position="1903"/>
    </location>
</feature>
<feature type="compositionally biased region" description="Basic and acidic residues" evidence="4">
    <location>
        <begin position="525"/>
        <end position="538"/>
    </location>
</feature>
<feature type="compositionally biased region" description="Acidic residues" evidence="4">
    <location>
        <begin position="2347"/>
        <end position="2357"/>
    </location>
</feature>
<feature type="compositionally biased region" description="Basic and acidic residues" evidence="4">
    <location>
        <begin position="787"/>
        <end position="809"/>
    </location>
</feature>
<feature type="region of interest" description="Disordered" evidence="4">
    <location>
        <begin position="2100"/>
        <end position="2151"/>
    </location>
</feature>
<evidence type="ECO:0000313" key="9">
    <source>
        <dbReference type="Xenbase" id="XB-GENE-5767013"/>
    </source>
</evidence>
<feature type="compositionally biased region" description="Basic and acidic residues" evidence="4">
    <location>
        <begin position="2506"/>
        <end position="2518"/>
    </location>
</feature>
<feature type="compositionally biased region" description="Polar residues" evidence="4">
    <location>
        <begin position="2358"/>
        <end position="2367"/>
    </location>
</feature>
<feature type="compositionally biased region" description="Basic and acidic residues" evidence="4">
    <location>
        <begin position="397"/>
        <end position="414"/>
    </location>
</feature>
<feature type="compositionally biased region" description="Polar residues" evidence="4">
    <location>
        <begin position="877"/>
        <end position="887"/>
    </location>
</feature>
<dbReference type="KEGG" id="xtr:100127583"/>
<feature type="compositionally biased region" description="Basic and acidic residues" evidence="4">
    <location>
        <begin position="1843"/>
        <end position="1859"/>
    </location>
</feature>
<feature type="compositionally biased region" description="Basic and acidic residues" evidence="4">
    <location>
        <begin position="3044"/>
        <end position="3058"/>
    </location>
</feature>
<dbReference type="Ensembl" id="ENSXETT00000080019">
    <property type="protein sequence ID" value="ENSXETP00000076334"/>
    <property type="gene ID" value="ENSXETG00000036067"/>
</dbReference>
<proteinExistence type="inferred from homology"/>
<feature type="compositionally biased region" description="Basic and acidic residues" evidence="4">
    <location>
        <begin position="585"/>
        <end position="628"/>
    </location>
</feature>
<evidence type="ECO:0000256" key="4">
    <source>
        <dbReference type="SAM" id="MobiDB-lite"/>
    </source>
</evidence>
<sequence>MATPPPGDPKLVSQIVNHLKSQGLFDQFRRDCLADVDTKPAYQNLRQRVDNFVASHLASHTWSPHLNKNQLRNNIRQQVLKSGMLESGIDRIISQVVDPKINHLFRPQVEKVVKEYLAMMNNKEDGNVNTEQNEERSEASISVPGSLPAVGPSTNVASDAMSILETISSLNQEATAARAFIETPNNKNSDKVSKRTIQQSFDATEEKDRTLEETQEVEKSIPDMLVAETEPDIKTEDSNDISSTVEAFKQPDAVGISQSKDIPNENEEQKPKAVESEKKNEVSEIAQKKEDKKEAKTEKRNEYPKKGDDVVKVKEDKTVKERENEPEKSSSKQKATSTLKEDNLSVDSDIDDYTDVTVSSVHTSDLSSFEEESEEDPVVSDSTEEGEITSDDEEDKVDGKNIAKPETDQNEVKAKSSRQIYVHKPYLYSKYYSDSDDELSVEQRRQSVAKEKEERLLKRQVKRERLEEKRKQKAAEKTKNLKISQGKAVTSKHVKAKSTSIKEVLKEQMFLEKKVARSKKKIRASRNEKNTLKSKSDLLEEDMKDSIKNESHDKTLLSKEAKHNIGRSDKPSKVIAELAEECKTDIRTEKDFKKRTPLEKNETNVEEQQRQKSAHKTEKLKKESHDSESPSMKVAQKKDPKMHRNERERTVSEDRSSSKYRYKTENINKTNDDSDAQKSKKNSKDDDTPHKRSQSKSGSEERSDRKSKHKSEGKSSSYNKEEKTSGTEHSSKTGESVHRESKRERRQSEEKSRSEHKYKRSLSDSRTHRDSQIDSRQHSSSQKKSRISSDDKTESDLARTNAKQEESTHRDKRRSYSCSEERVSLKVKSKSSGKSSKLSDQEEPAQKNDKDKTLLENYAEKYQKLKSEDHEEAKDAVTTQASSTVSKDVNYKSKHSGDKEKEKSRSDNRERSSSKLDKKHIGENIKGISSKHSHKDLKRKGESSKPDDKGSKVTDEKRAQERSILDKKSSKKTPMEFKGESSKGSVTSKKGSKLENDGNDHAGRKRKLSSCSSDSKDMSSIMNEELSRDSVKSERISVEKGFETAESVAVSEPLFELNSICPNANATSIDGGYGKENRLKQDSSIRGVNAASVCSRIFSGEHSENKPVDDFTQPSEDDTRQYSETAAATVGNCSERTPVTSAECSTPISDVIDLQHVSGGEHFALEQTSPKPESCVTINSTFSPVDISTEITNDVISTTATGETDANKEAVKIKHTSSDCDTLAVDNIVTGNDVEEVMQITSDNDMAENNCESVGEESVSAVGTCFVPYRESSTDSTIVETSSERNDIVVAELNERYAFPSSRAQDRNMSECEDTATSSCSTIEHTENVSLRGTIIYTNSLGENSATSTNVHLDNVMATNRSEYAVGVGNSGECTATTSADFENLGEADITMLSENSFEVATTSSVSTACSPERSRESAPTSSQRGIGAVLEAEAICDVLLKPATSSDGNMASSAGTPKNAATSSNSQESDTENGDVSEATKYFTRHAASSSVSAEDNDDRFPTSENIITHSATSSIHAVENKAADLISENDSINAATSSYNALEKDSLSIPENVMMLAASSSDNVEIHDDHSGLVAATSSDIAAPLSNPDGVSHDIGIITHASTSSDVRVDNEVLQGSDIFSVNAATSSDSTVEDNGILQGSENAHAHAATSSDIIVDNSGALQASENVLANAATSSDSLAENVVLEVSENVLSAASSSSAIDSSRILHFEGSISSEIDNENVAASSSNIMESSLADASGVWLQNPSGDNTASSSGYLDRDSRFQHNTIQFGSAEESKNVRATSTTLKDIGVSERCSSVISSGTHVVNSSDSLVMDSSTEVSVISQVDGGDAASCSSSGAEQGHEDQKHADHLKERENTASSSCALDNSIEDMCVDPEVPSQNGSDEAASSSSSLNTSSVQRSGHKSSLSPNNINVAASSSVAMNSSSDSLNFSVLCPGNSTDNAATSSSNITVSGADCVLSNNTLATTSSNISMDSSTGEDLELDTEKASTSTSSSTLLNNDKRAQDIGTEKDSITASSSTTIENCPIANEETAGSSFTVSGNAATSSDTTSSSKNKNTSTPDINTATTSTVIAEILTADERTENVNICCDINSEATAASSSNNMESSSGSVGGNATSSDYMMDSSLEGENVSETQKNEEAASSSGLSTNIRLQEIQTVTVGSQNLEDATTSSSTERANTSFVYSSNNSESNVSYHNVEATVESSFASSQSDIDTSGTSEETLVLSASGKNAAMHPVLNSDDNVNQDYERADEKEDAVSSASSQEYKLCSNAPRQNIKQTRDGEVDGAVTSGGAEVSESAMAPENFETFDHVTCAKAGAIVDDGDVLLVPVEDTPVSHTSRTDPSEESLVAEDTENNASFESANCETPASIGNAYEAETPNEQFTLEEGEGAVTSTGITEESDRAKVRQDIRKSDSSCTEAEIEPGGHAMSRQEVTDSNAITEDDESAITSTGAKEEEEEGEGFVTSTGTASEDSSFSSGTDENSNCAQMFNFNSKGQPIAVNSEERREPKTNHELTEEIKSAVILITTEGSEPSIAGRSTEENNLENALLLTPDGSAVLSTAENPHMQENNQTAEMEIDTSQRTEEIFEVETCVAIHSAADDETTTLNAQGQNLLTSETNEDNLRTSAGENSLVDAASHLQENPTADKSVTHDQEDGNLNISEQVPSNDEQTVVDNTVPNPTIKPEDSPLVSVSESIPSNTVPSGGLSVDHGRSFSDHGSINREVVEETESRAPGVRSVHFADELVADVSGNDALQDEQEKITTEEKEECLETTSGSAVLESKNQDEDSVTAESENDVNPTNNQEEEKSEASEISLMQPPETGSSESEAVLRQAHESSDLGKGQSFVETTDSNTSEEQQSSEQNVLETIKDEDVPREEKATCETSGPEAPEVPCSEESSPKVKKPRGRKSLEKLKEESLAKDKPTEEIPEEPKPPEKRKRGRPPKKRPLVPDTELSVKESSEEGKTSNARLRQEESTSTKKDVRTLEKTEQCQKTSDVRLEDKSGQTVPRRGRKPKRSLSTSESEPEKKRMKSVSEEEENAEHTEDTDNEDDHKGATTRAASRLEAERNLPHKPTTRAASKLSSPEPSSRKRRKNKNSLESKSPKNTNIRMKTQLSGTKRCREPSPPLAKSRGQQTSEEITPKRAKRQ</sequence>
<feature type="region of interest" description="Disordered" evidence="4">
    <location>
        <begin position="2704"/>
        <end position="3151"/>
    </location>
</feature>
<comment type="subcellular location">
    <subcellularLocation>
        <location evidence="1">Chromosome</location>
    </subcellularLocation>
</comment>
<dbReference type="Bgee" id="ENSXETG00000036067">
    <property type="expression patterns" value="Expressed in blastula and 13 other cell types or tissues"/>
</dbReference>
<feature type="compositionally biased region" description="Basic and acidic residues" evidence="4">
    <location>
        <begin position="939"/>
        <end position="981"/>
    </location>
</feature>
<feature type="compositionally biased region" description="Basic and acidic residues" evidence="4">
    <location>
        <begin position="2871"/>
        <end position="2884"/>
    </location>
</feature>
<feature type="region of interest" description="Disordered" evidence="4">
    <location>
        <begin position="585"/>
        <end position="1034"/>
    </location>
</feature>
<evidence type="ECO:0000313" key="7">
    <source>
        <dbReference type="Proteomes" id="UP000008143"/>
    </source>
</evidence>
<keyword evidence="3" id="KW-0158">Chromosome</keyword>
<feature type="compositionally biased region" description="Polar residues" evidence="4">
    <location>
        <begin position="2467"/>
        <end position="2499"/>
    </location>
</feature>
<feature type="compositionally biased region" description="Polar residues" evidence="4">
    <location>
        <begin position="2660"/>
        <end position="2675"/>
    </location>
</feature>
<feature type="compositionally biased region" description="Basic and acidic residues" evidence="4">
    <location>
        <begin position="2713"/>
        <end position="2734"/>
    </location>
</feature>
<feature type="compositionally biased region" description="Basic and acidic residues" evidence="4">
    <location>
        <begin position="889"/>
        <end position="923"/>
    </location>
</feature>
<dbReference type="PANTHER" id="PTHR47391">
    <property type="entry name" value="BIORIENTATION OF CHROMOSOMES IN CELL DIVISION 1 LIKE 1"/>
    <property type="match status" value="1"/>
</dbReference>
<feature type="region of interest" description="Disordered" evidence="4">
    <location>
        <begin position="1447"/>
        <end position="1476"/>
    </location>
</feature>
<feature type="compositionally biased region" description="Polar residues" evidence="4">
    <location>
        <begin position="3107"/>
        <end position="3120"/>
    </location>
</feature>
<feature type="compositionally biased region" description="Low complexity" evidence="4">
    <location>
        <begin position="2100"/>
        <end position="2112"/>
    </location>
</feature>
<feature type="compositionally biased region" description="Basic residues" evidence="4">
    <location>
        <begin position="929"/>
        <end position="938"/>
    </location>
</feature>
<accession>A0A6I8QVQ0</accession>
<dbReference type="GeneTree" id="ENSGT00940000156198"/>
<feature type="region of interest" description="Disordered" evidence="4">
    <location>
        <begin position="1875"/>
        <end position="1913"/>
    </location>
</feature>
<feature type="compositionally biased region" description="Basic residues" evidence="4">
    <location>
        <begin position="2939"/>
        <end position="2951"/>
    </location>
</feature>
<reference evidence="8" key="3">
    <citation type="submission" date="2025-04" db="UniProtKB">
        <authorList>
            <consortium name="RefSeq"/>
        </authorList>
    </citation>
    <scope>IDENTIFICATION</scope>
    <source>
        <strain evidence="8">Nigerian</strain>
        <tissue evidence="8">Liver and blood</tissue>
    </source>
</reference>
<feature type="compositionally biased region" description="Acidic residues" evidence="4">
    <location>
        <begin position="2790"/>
        <end position="2799"/>
    </location>
</feature>
<feature type="domain" description="BOD1/SHG1" evidence="5">
    <location>
        <begin position="14"/>
        <end position="110"/>
    </location>
</feature>
<evidence type="ECO:0000259" key="5">
    <source>
        <dbReference type="Pfam" id="PF05205"/>
    </source>
</evidence>
<feature type="region of interest" description="Disordered" evidence="4">
    <location>
        <begin position="124"/>
        <end position="147"/>
    </location>
</feature>
<reference evidence="6" key="2">
    <citation type="submission" date="2020-05" db="UniProtKB">
        <authorList>
            <consortium name="Ensembl"/>
        </authorList>
    </citation>
    <scope>IDENTIFICATION</scope>
</reference>
<dbReference type="CTD" id="259282"/>
<feature type="compositionally biased region" description="Basic and acidic residues" evidence="4">
    <location>
        <begin position="992"/>
        <end position="1002"/>
    </location>
</feature>
<feature type="compositionally biased region" description="Acidic residues" evidence="4">
    <location>
        <begin position="368"/>
        <end position="396"/>
    </location>
</feature>
<dbReference type="InterPro" id="IPR055264">
    <property type="entry name" value="BOD1/SHG1_dom"/>
</dbReference>
<evidence type="ECO:0000256" key="2">
    <source>
        <dbReference type="ARBA" id="ARBA00008463"/>
    </source>
</evidence>
<dbReference type="PANTHER" id="PTHR47391:SF1">
    <property type="entry name" value="BIORIENTATION OF CHROMOSOMES IN CELL DIVISION 1 LIKE 1"/>
    <property type="match status" value="1"/>
</dbReference>
<feature type="compositionally biased region" description="Polar residues" evidence="4">
    <location>
        <begin position="2035"/>
        <end position="2047"/>
    </location>
</feature>
<feature type="region of interest" description="Disordered" evidence="4">
    <location>
        <begin position="464"/>
        <end position="498"/>
    </location>
</feature>
<feature type="region of interest" description="Disordered" evidence="4">
    <location>
        <begin position="516"/>
        <end position="573"/>
    </location>
</feature>
<feature type="region of interest" description="Disordered" evidence="4">
    <location>
        <begin position="1971"/>
        <end position="2067"/>
    </location>
</feature>
<feature type="compositionally biased region" description="Polar residues" evidence="4">
    <location>
        <begin position="2017"/>
        <end position="2026"/>
    </location>
</feature>
<keyword evidence="7" id="KW-1185">Reference proteome</keyword>
<feature type="region of interest" description="Disordered" evidence="4">
    <location>
        <begin position="2645"/>
        <end position="2675"/>
    </location>
</feature>
<evidence type="ECO:0000256" key="1">
    <source>
        <dbReference type="ARBA" id="ARBA00004286"/>
    </source>
</evidence>
<evidence type="ECO:0000256" key="3">
    <source>
        <dbReference type="ARBA" id="ARBA00022454"/>
    </source>
</evidence>
<dbReference type="GeneID" id="100127583"/>
<gene>
    <name evidence="6 8 9" type="primary">bod1l1</name>
</gene>
<feature type="compositionally biased region" description="Basic and acidic residues" evidence="4">
    <location>
        <begin position="267"/>
        <end position="330"/>
    </location>
</feature>
<feature type="compositionally biased region" description="Basic and acidic residues" evidence="4">
    <location>
        <begin position="2403"/>
        <end position="2417"/>
    </location>
</feature>
<evidence type="ECO:0000313" key="6">
    <source>
        <dbReference type="Ensembl" id="ENSXETP00000076334"/>
    </source>
</evidence>
<protein>
    <submittedName>
        <fullName evidence="6">Biorientation of chromosomes in cell division 1-like 1</fullName>
    </submittedName>
    <submittedName>
        <fullName evidence="8">Biorientation of chromosomes in cell division protein 1-like 1 isoform X1</fullName>
    </submittedName>
</protein>
<organism evidence="6">
    <name type="scientific">Xenopus tropicalis</name>
    <name type="common">Western clawed frog</name>
    <name type="synonym">Silurana tropicalis</name>
    <dbReference type="NCBI Taxonomy" id="8364"/>
    <lineage>
        <taxon>Eukaryota</taxon>
        <taxon>Metazoa</taxon>
        <taxon>Chordata</taxon>
        <taxon>Craniata</taxon>
        <taxon>Vertebrata</taxon>
        <taxon>Euteleostomi</taxon>
        <taxon>Amphibia</taxon>
        <taxon>Batrachia</taxon>
        <taxon>Anura</taxon>
        <taxon>Pipoidea</taxon>
        <taxon>Pipidae</taxon>
        <taxon>Xenopodinae</taxon>
        <taxon>Xenopus</taxon>
        <taxon>Silurana</taxon>
    </lineage>
</organism>